<proteinExistence type="predicted"/>
<comment type="caution">
    <text evidence="5">The sequence shown here is derived from an EMBL/GenBank/DDBJ whole genome shotgun (WGS) entry which is preliminary data.</text>
</comment>
<accession>A0A5P0ZT85</accession>
<reference evidence="5 6" key="1">
    <citation type="journal article" date="2019" name="Syst. Appl. Microbiol.">
        <title>Polyphasic characterization of two novel Lactobacillus spp. isolated from blown salami packages: Description of Lactobacillus halodurans sp. nov. and Lactobacillus salsicarnum sp. nov.</title>
        <authorList>
            <person name="Schuster J.A."/>
            <person name="Klingl A."/>
            <person name="Vogel R.F."/>
            <person name="Ehrmann M.A."/>
        </authorList>
    </citation>
    <scope>NUCLEOTIDE SEQUENCE [LARGE SCALE GENOMIC DNA]</scope>
    <source>
        <strain evidence="5 6">TMW 1.2172</strain>
    </source>
</reference>
<feature type="domain" description="SCP" evidence="3">
    <location>
        <begin position="228"/>
        <end position="280"/>
    </location>
</feature>
<protein>
    <submittedName>
        <fullName evidence="5">Uncharacterized protein</fullName>
    </submittedName>
</protein>
<evidence type="ECO:0000259" key="3">
    <source>
        <dbReference type="Pfam" id="PF00188"/>
    </source>
</evidence>
<evidence type="ECO:0000256" key="1">
    <source>
        <dbReference type="SAM" id="MobiDB-lite"/>
    </source>
</evidence>
<dbReference type="Pfam" id="PF00188">
    <property type="entry name" value="CAP"/>
    <property type="match status" value="1"/>
</dbReference>
<dbReference type="InterPro" id="IPR024968">
    <property type="entry name" value="SlpA_C_lactobacillus"/>
</dbReference>
<feature type="signal peptide" evidence="2">
    <location>
        <begin position="1"/>
        <end position="23"/>
    </location>
</feature>
<gene>
    <name evidence="5" type="ORF">FHL06_14005</name>
</gene>
<dbReference type="InterPro" id="IPR014044">
    <property type="entry name" value="CAP_dom"/>
</dbReference>
<sequence length="303" mass="32571">MKFNTKSTTIIAALAMATTGALALNQTQADAATVATTHSGTYSSLYRKDGKIISNRALAPDTPWLVGKIATINGETMYQVSTNEYLRARDASLNNQQPATSTKLVGTVKKQLRLYNRHDGKMASNRALGSGTAWQIGDVFKNKQGITFVQASTNEYANAADMTFNQTLVPTYVEDFGIGNEFDSSTSIDNNQDQTATMPDINTNNGDSSSNESATPDLAAVQSAIISSVNAERQAKGLNPLTVDPRLSQAGMVRVKEVSSSNSHTRPNGTQWYTTYSDAGISNPESLHVGENIFGTPWNQLSV</sequence>
<dbReference type="AlphaFoldDB" id="A0A5P0ZT85"/>
<evidence type="ECO:0000313" key="6">
    <source>
        <dbReference type="Proteomes" id="UP000414364"/>
    </source>
</evidence>
<feature type="chain" id="PRO_5039546675" evidence="2">
    <location>
        <begin position="24"/>
        <end position="303"/>
    </location>
</feature>
<dbReference type="Proteomes" id="UP000414364">
    <property type="component" value="Unassembled WGS sequence"/>
</dbReference>
<evidence type="ECO:0000256" key="2">
    <source>
        <dbReference type="SAM" id="SignalP"/>
    </source>
</evidence>
<dbReference type="Gene3D" id="3.40.33.10">
    <property type="entry name" value="CAP"/>
    <property type="match status" value="1"/>
</dbReference>
<organism evidence="5 6">
    <name type="scientific">Companilactobacillus halodurans</name>
    <dbReference type="NCBI Taxonomy" id="2584183"/>
    <lineage>
        <taxon>Bacteria</taxon>
        <taxon>Bacillati</taxon>
        <taxon>Bacillota</taxon>
        <taxon>Bacilli</taxon>
        <taxon>Lactobacillales</taxon>
        <taxon>Lactobacillaceae</taxon>
        <taxon>Companilactobacillus</taxon>
    </lineage>
</organism>
<dbReference type="RefSeq" id="WP_238334070.1">
    <property type="nucleotide sequence ID" value="NZ_VDFP01000255.1"/>
</dbReference>
<dbReference type="EMBL" id="VDFP01000255">
    <property type="protein sequence ID" value="MQS77424.1"/>
    <property type="molecule type" value="Genomic_DNA"/>
</dbReference>
<evidence type="ECO:0000259" key="4">
    <source>
        <dbReference type="Pfam" id="PF03217"/>
    </source>
</evidence>
<feature type="domain" description="S-layer protein C-terminal" evidence="4">
    <location>
        <begin position="43"/>
        <end position="88"/>
    </location>
</feature>
<dbReference type="InterPro" id="IPR035940">
    <property type="entry name" value="CAP_sf"/>
</dbReference>
<keyword evidence="2" id="KW-0732">Signal</keyword>
<feature type="region of interest" description="Disordered" evidence="1">
    <location>
        <begin position="183"/>
        <end position="214"/>
    </location>
</feature>
<dbReference type="SUPFAM" id="SSF55797">
    <property type="entry name" value="PR-1-like"/>
    <property type="match status" value="1"/>
</dbReference>
<dbReference type="Pfam" id="PF03217">
    <property type="entry name" value="SlpA"/>
    <property type="match status" value="1"/>
</dbReference>
<feature type="non-terminal residue" evidence="5">
    <location>
        <position position="303"/>
    </location>
</feature>
<evidence type="ECO:0000313" key="5">
    <source>
        <dbReference type="EMBL" id="MQS77424.1"/>
    </source>
</evidence>
<name>A0A5P0ZT85_9LACO</name>